<protein>
    <submittedName>
        <fullName evidence="2">Uncharacterized protein</fullName>
    </submittedName>
</protein>
<dbReference type="RefSeq" id="WP_076391675.1">
    <property type="nucleotide sequence ID" value="NZ_FTOV01000003.1"/>
</dbReference>
<sequence>MKKIFLIFCISAGILSSAQIGIKTPTPKSTLDVNGDVNLRDKLSVFNPTDNSISQGNNDQILVSQGAGNPPIWKSLRIPEYEPNKFYLIFNNSFSDKTGVTFSSTEESSNGASRSTTLVKDTNYNSLNQFKKIASLSQPFFVYSTESKTYFQFETVVQADFPANTSPDISIDYACGIFVDDKLVNLRQRNLKASSASSTFITHNQIGMVQNLSKGQHTVSVACSRLKSYNTSANLGIGINVASNIDSFITQSSLKVDVYEIPQVFNSILN</sequence>
<proteinExistence type="predicted"/>
<organism evidence="2 3">
    <name type="scientific">Chryseobacterium gambrini</name>
    <dbReference type="NCBI Taxonomy" id="373672"/>
    <lineage>
        <taxon>Bacteria</taxon>
        <taxon>Pseudomonadati</taxon>
        <taxon>Bacteroidota</taxon>
        <taxon>Flavobacteriia</taxon>
        <taxon>Flavobacteriales</taxon>
        <taxon>Weeksellaceae</taxon>
        <taxon>Chryseobacterium group</taxon>
        <taxon>Chryseobacterium</taxon>
    </lineage>
</organism>
<evidence type="ECO:0000313" key="2">
    <source>
        <dbReference type="EMBL" id="SIS88449.1"/>
    </source>
</evidence>
<evidence type="ECO:0000313" key="3">
    <source>
        <dbReference type="Proteomes" id="UP000185781"/>
    </source>
</evidence>
<dbReference type="Proteomes" id="UP000185781">
    <property type="component" value="Unassembled WGS sequence"/>
</dbReference>
<feature type="signal peptide" evidence="1">
    <location>
        <begin position="1"/>
        <end position="18"/>
    </location>
</feature>
<gene>
    <name evidence="2" type="ORF">SAMN05421785_103412</name>
</gene>
<dbReference type="AlphaFoldDB" id="A0A1N7MRH7"/>
<evidence type="ECO:0000256" key="1">
    <source>
        <dbReference type="SAM" id="SignalP"/>
    </source>
</evidence>
<dbReference type="STRING" id="373672.SAMN05421785_103412"/>
<feature type="chain" id="PRO_5012365393" evidence="1">
    <location>
        <begin position="19"/>
        <end position="270"/>
    </location>
</feature>
<name>A0A1N7MRH7_9FLAO</name>
<dbReference type="OrthoDB" id="1273065at2"/>
<accession>A0A1N7MRH7</accession>
<keyword evidence="1" id="KW-0732">Signal</keyword>
<reference evidence="2 3" key="1">
    <citation type="submission" date="2017-01" db="EMBL/GenBank/DDBJ databases">
        <authorList>
            <person name="Mah S.A."/>
            <person name="Swanson W.J."/>
            <person name="Moy G.W."/>
            <person name="Vacquier V.D."/>
        </authorList>
    </citation>
    <scope>NUCLEOTIDE SEQUENCE [LARGE SCALE GENOMIC DNA]</scope>
    <source>
        <strain evidence="2 3">DSM 18014</strain>
    </source>
</reference>
<dbReference type="EMBL" id="FTOV01000003">
    <property type="protein sequence ID" value="SIS88449.1"/>
    <property type="molecule type" value="Genomic_DNA"/>
</dbReference>